<dbReference type="PANTHER" id="PTHR10937:SF4">
    <property type="entry name" value="GLUCOSAMINE-6-PHOSPHATE DEAMINASE"/>
    <property type="match status" value="1"/>
</dbReference>
<dbReference type="GO" id="GO:0097367">
    <property type="term" value="F:carbohydrate derivative binding"/>
    <property type="evidence" value="ECO:0007669"/>
    <property type="project" value="InterPro"/>
</dbReference>
<gene>
    <name evidence="2" type="ORF">Cdeb_01829</name>
</gene>
<feature type="domain" description="SIS" evidence="1">
    <location>
        <begin position="48"/>
        <end position="199"/>
    </location>
</feature>
<sequence>MMRILGLRENELKKINGYFTCIEMINQPNLWLEGVKIIGEHKQEIQKFMDQMNSIKDLKIFLVGAGSSAKAASIVENYIRRVTKKEVHCISSTNLITQPDNYIIGDEPVLLVSFGSSGNTIEGLEAVEIFQERCKELYQLLIICSDEGEMVKKYGAKEGVLYIPIPPGTKGKSIAATGEFTLLIQYALLLFDIQNYDYYKELFQNASRDAARFFDKDIYKVHSIANQPYETIAVLGSNSLAFLAAEMCLKITELTGGLQSSQFHSVLEFRHGPKVVMNSKTLVSFFFSRDPLTMKYEIDMLKECSEDKRKSTIVAVSMDYVSEIDAHCDYYFHFNGNGFPYRDDAHIVFLYSLYLQSFSILKAVNLGISPDTLGNNADGFINKVAQGVIFIKNEWKGESTPTHWGFLSFKKCWAPFRGRLYFCFMRFGDQGIFHSEP</sequence>
<dbReference type="Gene3D" id="3.40.50.10490">
    <property type="entry name" value="Glucose-6-phosphate isomerase like protein, domain 1"/>
    <property type="match status" value="2"/>
</dbReference>
<evidence type="ECO:0000313" key="3">
    <source>
        <dbReference type="Proteomes" id="UP000286235"/>
    </source>
</evidence>
<dbReference type="PANTHER" id="PTHR10937">
    <property type="entry name" value="GLUCOSAMINE--FRUCTOSE-6-PHOSPHATE AMINOTRANSFERASE, ISOMERIZING"/>
    <property type="match status" value="1"/>
</dbReference>
<accession>A0A420VCC0</accession>
<name>A0A420VCC0_9BACI</name>
<dbReference type="Pfam" id="PF01380">
    <property type="entry name" value="SIS"/>
    <property type="match status" value="1"/>
</dbReference>
<dbReference type="RefSeq" id="WP_259462804.1">
    <property type="nucleotide sequence ID" value="NZ_AZRV01000046.1"/>
</dbReference>
<organism evidence="2 3">
    <name type="scientific">Caldibacillus debilis GB1</name>
    <dbReference type="NCBI Taxonomy" id="1339248"/>
    <lineage>
        <taxon>Bacteria</taxon>
        <taxon>Bacillati</taxon>
        <taxon>Bacillota</taxon>
        <taxon>Bacilli</taxon>
        <taxon>Bacillales</taxon>
        <taxon>Bacillaceae</taxon>
        <taxon>Caldibacillus</taxon>
    </lineage>
</organism>
<dbReference type="GO" id="GO:1901135">
    <property type="term" value="P:carbohydrate derivative metabolic process"/>
    <property type="evidence" value="ECO:0007669"/>
    <property type="project" value="InterPro"/>
</dbReference>
<dbReference type="InterPro" id="IPR046348">
    <property type="entry name" value="SIS_dom_sf"/>
</dbReference>
<dbReference type="SUPFAM" id="SSF53697">
    <property type="entry name" value="SIS domain"/>
    <property type="match status" value="1"/>
</dbReference>
<comment type="caution">
    <text evidence="2">The sequence shown here is derived from an EMBL/GenBank/DDBJ whole genome shotgun (WGS) entry which is preliminary data.</text>
</comment>
<dbReference type="PROSITE" id="PS51464">
    <property type="entry name" value="SIS"/>
    <property type="match status" value="1"/>
</dbReference>
<evidence type="ECO:0000259" key="1">
    <source>
        <dbReference type="PROSITE" id="PS51464"/>
    </source>
</evidence>
<proteinExistence type="predicted"/>
<dbReference type="AlphaFoldDB" id="A0A420VCC0"/>
<reference evidence="2 3" key="1">
    <citation type="submission" date="2013-12" db="EMBL/GenBank/DDBJ databases">
        <title>Genome and proteome characterization of Caldibacillus debilis GB1 derived from a cellulolytic aero-tolerant co-culture.</title>
        <authorList>
            <person name="Wushke S.T."/>
            <person name="Zhang X."/>
            <person name="Fristensky B."/>
            <person name="Wilkins J.A."/>
            <person name="Levin D.B."/>
            <person name="Sparling R."/>
        </authorList>
    </citation>
    <scope>NUCLEOTIDE SEQUENCE [LARGE SCALE GENOMIC DNA]</scope>
    <source>
        <strain evidence="2 3">GB1</strain>
    </source>
</reference>
<dbReference type="Proteomes" id="UP000286235">
    <property type="component" value="Unassembled WGS sequence"/>
</dbReference>
<evidence type="ECO:0000313" key="2">
    <source>
        <dbReference type="EMBL" id="RKO61200.1"/>
    </source>
</evidence>
<dbReference type="InterPro" id="IPR001347">
    <property type="entry name" value="SIS_dom"/>
</dbReference>
<dbReference type="EMBL" id="AZRV01000046">
    <property type="protein sequence ID" value="RKO61200.1"/>
    <property type="molecule type" value="Genomic_DNA"/>
</dbReference>
<dbReference type="GO" id="GO:0016853">
    <property type="term" value="F:isomerase activity"/>
    <property type="evidence" value="ECO:0007669"/>
    <property type="project" value="UniProtKB-KW"/>
</dbReference>
<protein>
    <submittedName>
        <fullName evidence="2">Putative phosphosugar isomerase</fullName>
    </submittedName>
</protein>
<keyword evidence="2" id="KW-0413">Isomerase</keyword>
<keyword evidence="3" id="KW-1185">Reference proteome</keyword>